<evidence type="ECO:0000313" key="3">
    <source>
        <dbReference type="Proteomes" id="UP000059680"/>
    </source>
</evidence>
<accession>A0A0P0V5R9</accession>
<reference evidence="2 3" key="3">
    <citation type="journal article" date="2013" name="Rice">
        <title>Improvement of the Oryza sativa Nipponbare reference genome using next generation sequence and optical map data.</title>
        <authorList>
            <person name="Kawahara Y."/>
            <person name="de la Bastide M."/>
            <person name="Hamilton J.P."/>
            <person name="Kanamori H."/>
            <person name="McCombie W.R."/>
            <person name="Ouyang S."/>
            <person name="Schwartz D.C."/>
            <person name="Tanaka T."/>
            <person name="Wu J."/>
            <person name="Zhou S."/>
            <person name="Childs K.L."/>
            <person name="Davidson R.M."/>
            <person name="Lin H."/>
            <person name="Quesada-Ocampo L."/>
            <person name="Vaillancourt B."/>
            <person name="Sakai H."/>
            <person name="Lee S.S."/>
            <person name="Kim J."/>
            <person name="Numa H."/>
            <person name="Itoh T."/>
            <person name="Buell C.R."/>
            <person name="Matsumoto T."/>
        </authorList>
    </citation>
    <scope>NUCLEOTIDE SEQUENCE [LARGE SCALE GENOMIC DNA]</scope>
    <source>
        <strain evidence="3">cv. Nipponbare</strain>
    </source>
</reference>
<reference evidence="3" key="1">
    <citation type="journal article" date="2005" name="Nature">
        <title>The map-based sequence of the rice genome.</title>
        <authorList>
            <consortium name="International rice genome sequencing project (IRGSP)"/>
            <person name="Matsumoto T."/>
            <person name="Wu J."/>
            <person name="Kanamori H."/>
            <person name="Katayose Y."/>
            <person name="Fujisawa M."/>
            <person name="Namiki N."/>
            <person name="Mizuno H."/>
            <person name="Yamamoto K."/>
            <person name="Antonio B.A."/>
            <person name="Baba T."/>
            <person name="Sakata K."/>
            <person name="Nagamura Y."/>
            <person name="Aoki H."/>
            <person name="Arikawa K."/>
            <person name="Arita K."/>
            <person name="Bito T."/>
            <person name="Chiden Y."/>
            <person name="Fujitsuka N."/>
            <person name="Fukunaka R."/>
            <person name="Hamada M."/>
            <person name="Harada C."/>
            <person name="Hayashi A."/>
            <person name="Hijishita S."/>
            <person name="Honda M."/>
            <person name="Hosokawa S."/>
            <person name="Ichikawa Y."/>
            <person name="Idonuma A."/>
            <person name="Iijima M."/>
            <person name="Ikeda M."/>
            <person name="Ikeno M."/>
            <person name="Ito K."/>
            <person name="Ito S."/>
            <person name="Ito T."/>
            <person name="Ito Y."/>
            <person name="Ito Y."/>
            <person name="Iwabuchi A."/>
            <person name="Kamiya K."/>
            <person name="Karasawa W."/>
            <person name="Kurita K."/>
            <person name="Katagiri S."/>
            <person name="Kikuta A."/>
            <person name="Kobayashi H."/>
            <person name="Kobayashi N."/>
            <person name="Machita K."/>
            <person name="Maehara T."/>
            <person name="Masukawa M."/>
            <person name="Mizubayashi T."/>
            <person name="Mukai Y."/>
            <person name="Nagasaki H."/>
            <person name="Nagata Y."/>
            <person name="Naito S."/>
            <person name="Nakashima M."/>
            <person name="Nakama Y."/>
            <person name="Nakamichi Y."/>
            <person name="Nakamura M."/>
            <person name="Meguro A."/>
            <person name="Negishi M."/>
            <person name="Ohta I."/>
            <person name="Ohta T."/>
            <person name="Okamoto M."/>
            <person name="Ono N."/>
            <person name="Saji S."/>
            <person name="Sakaguchi M."/>
            <person name="Sakai K."/>
            <person name="Shibata M."/>
            <person name="Shimokawa T."/>
            <person name="Song J."/>
            <person name="Takazaki Y."/>
            <person name="Terasawa K."/>
            <person name="Tsugane M."/>
            <person name="Tsuji K."/>
            <person name="Ueda S."/>
            <person name="Waki K."/>
            <person name="Yamagata H."/>
            <person name="Yamamoto M."/>
            <person name="Yamamoto S."/>
            <person name="Yamane H."/>
            <person name="Yoshiki S."/>
            <person name="Yoshihara R."/>
            <person name="Yukawa K."/>
            <person name="Zhong H."/>
            <person name="Yano M."/>
            <person name="Yuan Q."/>
            <person name="Ouyang S."/>
            <person name="Liu J."/>
            <person name="Jones K.M."/>
            <person name="Gansberger K."/>
            <person name="Moffat K."/>
            <person name="Hill J."/>
            <person name="Bera J."/>
            <person name="Fadrosh D."/>
            <person name="Jin S."/>
            <person name="Johri S."/>
            <person name="Kim M."/>
            <person name="Overton L."/>
            <person name="Reardon M."/>
            <person name="Tsitrin T."/>
            <person name="Vuong H."/>
            <person name="Weaver B."/>
            <person name="Ciecko A."/>
            <person name="Tallon L."/>
            <person name="Jackson J."/>
            <person name="Pai G."/>
            <person name="Aken S.V."/>
            <person name="Utterback T."/>
            <person name="Reidmuller S."/>
            <person name="Feldblyum T."/>
            <person name="Hsiao J."/>
            <person name="Zismann V."/>
            <person name="Iobst S."/>
            <person name="de Vazeille A.R."/>
            <person name="Buell C.R."/>
            <person name="Ying K."/>
            <person name="Li Y."/>
            <person name="Lu T."/>
            <person name="Huang Y."/>
            <person name="Zhao Q."/>
            <person name="Feng Q."/>
            <person name="Zhang L."/>
            <person name="Zhu J."/>
            <person name="Weng Q."/>
            <person name="Mu J."/>
            <person name="Lu Y."/>
            <person name="Fan D."/>
            <person name="Liu Y."/>
            <person name="Guan J."/>
            <person name="Zhang Y."/>
            <person name="Yu S."/>
            <person name="Liu X."/>
            <person name="Zhang Y."/>
            <person name="Hong G."/>
            <person name="Han B."/>
            <person name="Choisne N."/>
            <person name="Demange N."/>
            <person name="Orjeda G."/>
            <person name="Samain S."/>
            <person name="Cattolico L."/>
            <person name="Pelletier E."/>
            <person name="Couloux A."/>
            <person name="Segurens B."/>
            <person name="Wincker P."/>
            <person name="D'Hont A."/>
            <person name="Scarpelli C."/>
            <person name="Weissenbach J."/>
            <person name="Salanoubat M."/>
            <person name="Quetier F."/>
            <person name="Yu Y."/>
            <person name="Kim H.R."/>
            <person name="Rambo T."/>
            <person name="Currie J."/>
            <person name="Collura K."/>
            <person name="Luo M."/>
            <person name="Yang T."/>
            <person name="Ammiraju J.S.S."/>
            <person name="Engler F."/>
            <person name="Soderlund C."/>
            <person name="Wing R.A."/>
            <person name="Palmer L.E."/>
            <person name="de la Bastide M."/>
            <person name="Spiegel L."/>
            <person name="Nascimento L."/>
            <person name="Zutavern T."/>
            <person name="O'Shaughnessy A."/>
            <person name="Dike S."/>
            <person name="Dedhia N."/>
            <person name="Preston R."/>
            <person name="Balija V."/>
            <person name="McCombie W.R."/>
            <person name="Chow T."/>
            <person name="Chen H."/>
            <person name="Chung M."/>
            <person name="Chen C."/>
            <person name="Shaw J."/>
            <person name="Wu H."/>
            <person name="Hsiao K."/>
            <person name="Chao Y."/>
            <person name="Chu M."/>
            <person name="Cheng C."/>
            <person name="Hour A."/>
            <person name="Lee P."/>
            <person name="Lin S."/>
            <person name="Lin Y."/>
            <person name="Liou J."/>
            <person name="Liu S."/>
            <person name="Hsing Y."/>
            <person name="Raghuvanshi S."/>
            <person name="Mohanty A."/>
            <person name="Bharti A.K."/>
            <person name="Gaur A."/>
            <person name="Gupta V."/>
            <person name="Kumar D."/>
            <person name="Ravi V."/>
            <person name="Vij S."/>
            <person name="Kapur A."/>
            <person name="Khurana P."/>
            <person name="Khurana P."/>
            <person name="Khurana J.P."/>
            <person name="Tyagi A.K."/>
            <person name="Gaikwad K."/>
            <person name="Singh A."/>
            <person name="Dalal V."/>
            <person name="Srivastava S."/>
            <person name="Dixit A."/>
            <person name="Pal A.K."/>
            <person name="Ghazi I.A."/>
            <person name="Yadav M."/>
            <person name="Pandit A."/>
            <person name="Bhargava A."/>
            <person name="Sureshbabu K."/>
            <person name="Batra K."/>
            <person name="Sharma T.R."/>
            <person name="Mohapatra T."/>
            <person name="Singh N.K."/>
            <person name="Messing J."/>
            <person name="Nelson A.B."/>
            <person name="Fuks G."/>
            <person name="Kavchok S."/>
            <person name="Keizer G."/>
            <person name="Linton E."/>
            <person name="Llaca V."/>
            <person name="Song R."/>
            <person name="Tanyolac B."/>
            <person name="Young S."/>
            <person name="Ho-Il K."/>
            <person name="Hahn J.H."/>
            <person name="Sangsakoo G."/>
            <person name="Vanavichit A."/>
            <person name="de Mattos Luiz.A.T."/>
            <person name="Zimmer P.D."/>
            <person name="Malone G."/>
            <person name="Dellagostin O."/>
            <person name="de Oliveira A.C."/>
            <person name="Bevan M."/>
            <person name="Bancroft I."/>
            <person name="Minx P."/>
            <person name="Cordum H."/>
            <person name="Wilson R."/>
            <person name="Cheng Z."/>
            <person name="Jin W."/>
            <person name="Jiang J."/>
            <person name="Leong S.A."/>
            <person name="Iwama H."/>
            <person name="Gojobori T."/>
            <person name="Itoh T."/>
            <person name="Niimura Y."/>
            <person name="Fujii Y."/>
            <person name="Habara T."/>
            <person name="Sakai H."/>
            <person name="Sato Y."/>
            <person name="Wilson G."/>
            <person name="Kumar K."/>
            <person name="McCouch S."/>
            <person name="Juretic N."/>
            <person name="Hoen D."/>
            <person name="Wright S."/>
            <person name="Bruskiewich R."/>
            <person name="Bureau T."/>
            <person name="Miyao A."/>
            <person name="Hirochika H."/>
            <person name="Nishikawa T."/>
            <person name="Kadowaki K."/>
            <person name="Sugiura M."/>
            <person name="Burr B."/>
            <person name="Sasaki T."/>
        </authorList>
    </citation>
    <scope>NUCLEOTIDE SEQUENCE [LARGE SCALE GENOMIC DNA]</scope>
    <source>
        <strain evidence="3">cv. Nipponbare</strain>
    </source>
</reference>
<feature type="compositionally biased region" description="Gly residues" evidence="1">
    <location>
        <begin position="70"/>
        <end position="81"/>
    </location>
</feature>
<evidence type="ECO:0000256" key="1">
    <source>
        <dbReference type="SAM" id="MobiDB-lite"/>
    </source>
</evidence>
<protein>
    <submittedName>
        <fullName evidence="2">Os01g0643850 protein</fullName>
    </submittedName>
</protein>
<name>A0A0P0V5R9_ORYSJ</name>
<dbReference type="Proteomes" id="UP000059680">
    <property type="component" value="Chromosome 1"/>
</dbReference>
<sequence length="140" mass="13736">MAPSARPCCAPVCPSVAALPLRIPLLPPPPLSGAAPLPVVAVGDADKARGQRGGAMGAGMRSHMRRGGRTGEGSGGTGARAGSGRPITAGAQGAGEGGEGKPKVPWRGCARLRGRHGDVRAAPAYVGVPGARQGKPPDLG</sequence>
<feature type="region of interest" description="Disordered" evidence="1">
    <location>
        <begin position="48"/>
        <end position="140"/>
    </location>
</feature>
<proteinExistence type="predicted"/>
<dbReference type="PaxDb" id="39947-A0A0P0V5R9"/>
<reference evidence="2 3" key="2">
    <citation type="journal article" date="2013" name="Plant Cell Physiol.">
        <title>Rice Annotation Project Database (RAP-DB): an integrative and interactive database for rice genomics.</title>
        <authorList>
            <person name="Sakai H."/>
            <person name="Lee S.S."/>
            <person name="Tanaka T."/>
            <person name="Numa H."/>
            <person name="Kim J."/>
            <person name="Kawahara Y."/>
            <person name="Wakimoto H."/>
            <person name="Yang C.C."/>
            <person name="Iwamoto M."/>
            <person name="Abe T."/>
            <person name="Yamada Y."/>
            <person name="Muto A."/>
            <person name="Inokuchi H."/>
            <person name="Ikemura T."/>
            <person name="Matsumoto T."/>
            <person name="Sasaki T."/>
            <person name="Itoh T."/>
        </authorList>
    </citation>
    <scope>NUCLEOTIDE SEQUENCE [LARGE SCALE GENOMIC DNA]</scope>
    <source>
        <strain evidence="3">cv. Nipponbare</strain>
    </source>
</reference>
<keyword evidence="3" id="KW-1185">Reference proteome</keyword>
<dbReference type="EMBL" id="AP014957">
    <property type="protein sequence ID" value="BAS73386.1"/>
    <property type="molecule type" value="Genomic_DNA"/>
</dbReference>
<dbReference type="InParanoid" id="A0A0P0V5R9"/>
<evidence type="ECO:0000313" key="2">
    <source>
        <dbReference type="EMBL" id="BAS73386.1"/>
    </source>
</evidence>
<organism evidence="2 3">
    <name type="scientific">Oryza sativa subsp. japonica</name>
    <name type="common">Rice</name>
    <dbReference type="NCBI Taxonomy" id="39947"/>
    <lineage>
        <taxon>Eukaryota</taxon>
        <taxon>Viridiplantae</taxon>
        <taxon>Streptophyta</taxon>
        <taxon>Embryophyta</taxon>
        <taxon>Tracheophyta</taxon>
        <taxon>Spermatophyta</taxon>
        <taxon>Magnoliopsida</taxon>
        <taxon>Liliopsida</taxon>
        <taxon>Poales</taxon>
        <taxon>Poaceae</taxon>
        <taxon>BOP clade</taxon>
        <taxon>Oryzoideae</taxon>
        <taxon>Oryzeae</taxon>
        <taxon>Oryzinae</taxon>
        <taxon>Oryza</taxon>
        <taxon>Oryza sativa</taxon>
    </lineage>
</organism>
<dbReference type="AlphaFoldDB" id="A0A0P0V5R9"/>
<gene>
    <name evidence="2" type="ordered locus">Os01g0643850</name>
    <name evidence="2" type="ORF">OSNPB_010643850</name>
</gene>
<feature type="compositionally biased region" description="Low complexity" evidence="1">
    <location>
        <begin position="82"/>
        <end position="91"/>
    </location>
</feature>